<name>A0A285EHX9_9ACTN</name>
<accession>A0A285EHX9</accession>
<gene>
    <name evidence="1" type="ORF">SAMN06893097_107281</name>
</gene>
<reference evidence="1 2" key="1">
    <citation type="submission" date="2017-09" db="EMBL/GenBank/DDBJ databases">
        <authorList>
            <person name="Ehlers B."/>
            <person name="Leendertz F.H."/>
        </authorList>
    </citation>
    <scope>NUCLEOTIDE SEQUENCE [LARGE SCALE GENOMIC DNA]</scope>
    <source>
        <strain evidence="1 2">DSM 46844</strain>
    </source>
</reference>
<organism evidence="1 2">
    <name type="scientific">Geodermatophilus sabuli</name>
    <dbReference type="NCBI Taxonomy" id="1564158"/>
    <lineage>
        <taxon>Bacteria</taxon>
        <taxon>Bacillati</taxon>
        <taxon>Actinomycetota</taxon>
        <taxon>Actinomycetes</taxon>
        <taxon>Geodermatophilales</taxon>
        <taxon>Geodermatophilaceae</taxon>
        <taxon>Geodermatophilus</taxon>
    </lineage>
</organism>
<evidence type="ECO:0000313" key="1">
    <source>
        <dbReference type="EMBL" id="SNX97636.1"/>
    </source>
</evidence>
<proteinExistence type="predicted"/>
<evidence type="ECO:0000313" key="2">
    <source>
        <dbReference type="Proteomes" id="UP000219514"/>
    </source>
</evidence>
<dbReference type="Proteomes" id="UP000219514">
    <property type="component" value="Unassembled WGS sequence"/>
</dbReference>
<sequence length="279" mass="29467">MLIKKSFEFGPGTPQARSHFRTFSVPARSRVSVAVDDMSISAPTPGGIPVVIEVRSATATSIGSSGPDGPLLATRFANANNSGVIAFANQSFTSDFGCPSSWRVRVRSTQQAVPARVSGTIIFDADPPDSVRLEMTGSDTQNLDTNVTAARTLRGRDAAGNATGFIGTGSFRIKAKWHTDPADILNFGAFRPLTVALLRPDGTVAASETGLSSHANVPNGQKVDFSYQSTSQDSTSTGVWGLRITNNSSSRIVDFDIDRGSDPNPALSNFSSTFTGRCE</sequence>
<dbReference type="AlphaFoldDB" id="A0A285EHX9"/>
<protein>
    <submittedName>
        <fullName evidence="1">Uncharacterized protein</fullName>
    </submittedName>
</protein>
<keyword evidence="2" id="KW-1185">Reference proteome</keyword>
<dbReference type="RefSeq" id="WP_143426681.1">
    <property type="nucleotide sequence ID" value="NZ_JACHXB010000006.1"/>
</dbReference>
<dbReference type="EMBL" id="OBDO01000007">
    <property type="protein sequence ID" value="SNX97636.1"/>
    <property type="molecule type" value="Genomic_DNA"/>
</dbReference>